<dbReference type="InterPro" id="IPR036921">
    <property type="entry name" value="PurM-like_N_sf"/>
</dbReference>
<dbReference type="EMBL" id="DNZF01000146">
    <property type="protein sequence ID" value="HBK53586.1"/>
    <property type="molecule type" value="Genomic_DNA"/>
</dbReference>
<evidence type="ECO:0000313" key="5">
    <source>
        <dbReference type="Proteomes" id="UP000263273"/>
    </source>
</evidence>
<dbReference type="Pfam" id="PF02769">
    <property type="entry name" value="AIRS_C"/>
    <property type="match status" value="1"/>
</dbReference>
<dbReference type="SUPFAM" id="SSF56042">
    <property type="entry name" value="PurM C-terminal domain-like"/>
    <property type="match status" value="1"/>
</dbReference>
<dbReference type="SUPFAM" id="SSF55326">
    <property type="entry name" value="PurM N-terminal domain-like"/>
    <property type="match status" value="1"/>
</dbReference>
<dbReference type="NCBIfam" id="TIGR02124">
    <property type="entry name" value="hypE"/>
    <property type="match status" value="1"/>
</dbReference>
<dbReference type="InterPro" id="IPR011854">
    <property type="entry name" value="HypE"/>
</dbReference>
<dbReference type="Gene3D" id="3.30.1330.10">
    <property type="entry name" value="PurM-like, N-terminal domain"/>
    <property type="match status" value="1"/>
</dbReference>
<feature type="domain" description="PurM-like C-terminal" evidence="3">
    <location>
        <begin position="160"/>
        <end position="306"/>
    </location>
</feature>
<proteinExistence type="inferred from homology"/>
<dbReference type="InterPro" id="IPR016188">
    <property type="entry name" value="PurM-like_N"/>
</dbReference>
<reference evidence="4 5" key="1">
    <citation type="journal article" date="2018" name="Nat. Biotechnol.">
        <title>A standardized bacterial taxonomy based on genome phylogeny substantially revises the tree of life.</title>
        <authorList>
            <person name="Parks D.H."/>
            <person name="Chuvochina M."/>
            <person name="Waite D.W."/>
            <person name="Rinke C."/>
            <person name="Skarshewski A."/>
            <person name="Chaumeil P.A."/>
            <person name="Hugenholtz P."/>
        </authorList>
    </citation>
    <scope>NUCLEOTIDE SEQUENCE [LARGE SCALE GENOMIC DNA]</scope>
    <source>
        <strain evidence="4">UBA10948</strain>
    </source>
</reference>
<evidence type="ECO:0000256" key="1">
    <source>
        <dbReference type="ARBA" id="ARBA00006243"/>
    </source>
</evidence>
<dbReference type="Gene3D" id="3.90.650.10">
    <property type="entry name" value="PurM-like C-terminal domain"/>
    <property type="match status" value="1"/>
</dbReference>
<dbReference type="PANTHER" id="PTHR30303:SF0">
    <property type="entry name" value="CARBAMOYL DEHYDRATASE HYPE"/>
    <property type="match status" value="1"/>
</dbReference>
<sequence>MDRVLLAHGSGGLMSQQLVEEIFKKEWNNSYLEPMLDGALLDLPAGRVVMTTDSIVITPLFFPGGDIGKLSICGTVNDLVACGAKPLFLSTALIIEEGLPMSDLIKIAQSMARTAREAGVQLVTGDTKVVEKGSADGIFINTTGIGVIAEGIDYRPQRIQPGDLVVVSGTMGDHGLAIMARREGLSFSTPVNSDCAPLFRIGQVLEAFGGNVRCMRDPTRGGLATVLNELARQSGRGIKVVEEDIPVNPAVAGACDMLGMDPLYMANEGKMVIVLAPERAAEILAELQKIDIAAEAAIIGEVRAEPAGLVLIETELGAERILGILEGEHVPRIC</sequence>
<accession>A0A354YXZ2</accession>
<dbReference type="InterPro" id="IPR036676">
    <property type="entry name" value="PurM-like_C_sf"/>
</dbReference>
<dbReference type="Proteomes" id="UP000263273">
    <property type="component" value="Unassembled WGS sequence"/>
</dbReference>
<dbReference type="GO" id="GO:0051604">
    <property type="term" value="P:protein maturation"/>
    <property type="evidence" value="ECO:0007669"/>
    <property type="project" value="TreeGrafter"/>
</dbReference>
<evidence type="ECO:0000313" key="4">
    <source>
        <dbReference type="EMBL" id="HBK53586.1"/>
    </source>
</evidence>
<dbReference type="CDD" id="cd02197">
    <property type="entry name" value="HypE"/>
    <property type="match status" value="1"/>
</dbReference>
<dbReference type="STRING" id="378794.GCA_001570625_01798"/>
<name>A0A354YXZ2_9FIRM</name>
<protein>
    <submittedName>
        <fullName evidence="4">Hydrogenase expression/formation protein HypE</fullName>
    </submittedName>
</protein>
<comment type="similarity">
    <text evidence="1">Belongs to the HypE family.</text>
</comment>
<gene>
    <name evidence="4" type="primary">hypE</name>
    <name evidence="4" type="ORF">DDZ44_06600</name>
</gene>
<comment type="caution">
    <text evidence="4">The sequence shown here is derived from an EMBL/GenBank/DDBJ whole genome shotgun (WGS) entry which is preliminary data.</text>
</comment>
<dbReference type="PANTHER" id="PTHR30303">
    <property type="entry name" value="HYDROGENASE ISOENZYMES FORMATION PROTEIN HYPE"/>
    <property type="match status" value="1"/>
</dbReference>
<organism evidence="4 5">
    <name type="scientific">Syntrophomonas wolfei</name>
    <dbReference type="NCBI Taxonomy" id="863"/>
    <lineage>
        <taxon>Bacteria</taxon>
        <taxon>Bacillati</taxon>
        <taxon>Bacillota</taxon>
        <taxon>Clostridia</taxon>
        <taxon>Eubacteriales</taxon>
        <taxon>Syntrophomonadaceae</taxon>
        <taxon>Syntrophomonas</taxon>
    </lineage>
</organism>
<feature type="domain" description="PurM-like N-terminal" evidence="2">
    <location>
        <begin position="37"/>
        <end position="148"/>
    </location>
</feature>
<dbReference type="Pfam" id="PF00586">
    <property type="entry name" value="AIRS"/>
    <property type="match status" value="1"/>
</dbReference>
<dbReference type="PIRSF" id="PIRSF005644">
    <property type="entry name" value="Hdrgns_mtr_HypE"/>
    <property type="match status" value="1"/>
</dbReference>
<evidence type="ECO:0000259" key="2">
    <source>
        <dbReference type="Pfam" id="PF00586"/>
    </source>
</evidence>
<dbReference type="AlphaFoldDB" id="A0A354YXZ2"/>
<dbReference type="InterPro" id="IPR010918">
    <property type="entry name" value="PurM-like_C_dom"/>
</dbReference>
<evidence type="ECO:0000259" key="3">
    <source>
        <dbReference type="Pfam" id="PF02769"/>
    </source>
</evidence>